<dbReference type="Pfam" id="PF11553">
    <property type="entry name" value="DUF3231"/>
    <property type="match status" value="2"/>
</dbReference>
<dbReference type="InterPro" id="IPR021617">
    <property type="entry name" value="DUF3231"/>
</dbReference>
<organism evidence="1 2">
    <name type="scientific">Paenibacillus phytorum</name>
    <dbReference type="NCBI Taxonomy" id="2654977"/>
    <lineage>
        <taxon>Bacteria</taxon>
        <taxon>Bacillati</taxon>
        <taxon>Bacillota</taxon>
        <taxon>Bacilli</taxon>
        <taxon>Bacillales</taxon>
        <taxon>Paenibacillaceae</taxon>
        <taxon>Paenibacillus</taxon>
    </lineage>
</organism>
<proteinExistence type="predicted"/>
<dbReference type="EMBL" id="WHOA01000223">
    <property type="protein sequence ID" value="NOU75713.1"/>
    <property type="molecule type" value="Genomic_DNA"/>
</dbReference>
<comment type="caution">
    <text evidence="1">The sequence shown here is derived from an EMBL/GenBank/DDBJ whole genome shotgun (WGS) entry which is preliminary data.</text>
</comment>
<keyword evidence="2" id="KW-1185">Reference proteome</keyword>
<sequence length="320" mass="36783">MNVNELGFLWNLQTSSNMVNIFLKYLYETAEDRDLKNILSEICEVSTYQEQKAIEILSENGFREILFFSDDDVYNSNSKLFSDQLIIEILKHIVGLGIRELASQYSDLTDVKVKRYFKEILDRAIQIDLSLLNLLDEKGLLQDKTFSYKKPEKREGSFFKVAATQKRSLSAVELAYMFSSHQCNNVGIALCIGFSEVVDDEDTKEFLLKGKKLAFNHSCKLTEIFRENGVPTTTGLEAHVNTVRDKPLSDKLIANLIMFLNPIGIMNLQSAIVVSYKKDHIKILKELIKEIEEFAENGFKLLVRKDWFKEPPMSIWSHKG</sequence>
<reference evidence="1 2" key="1">
    <citation type="submission" date="2019-10" db="EMBL/GenBank/DDBJ databases">
        <title>Description of Paenibacillus terrestris sp. nov.</title>
        <authorList>
            <person name="Carlier A."/>
            <person name="Qi S."/>
        </authorList>
    </citation>
    <scope>NUCLEOTIDE SEQUENCE [LARGE SCALE GENOMIC DNA]</scope>
    <source>
        <strain evidence="1 2">LMG 31458</strain>
    </source>
</reference>
<evidence type="ECO:0000313" key="2">
    <source>
        <dbReference type="Proteomes" id="UP000616779"/>
    </source>
</evidence>
<evidence type="ECO:0000313" key="1">
    <source>
        <dbReference type="EMBL" id="NOU75713.1"/>
    </source>
</evidence>
<gene>
    <name evidence="1" type="ORF">GC098_30825</name>
</gene>
<dbReference type="InterPro" id="IPR012347">
    <property type="entry name" value="Ferritin-like"/>
</dbReference>
<dbReference type="Gene3D" id="1.20.1260.10">
    <property type="match status" value="2"/>
</dbReference>
<protein>
    <submittedName>
        <fullName evidence="1">DUF3231 family protein</fullName>
    </submittedName>
</protein>
<dbReference type="RefSeq" id="WP_171647615.1">
    <property type="nucleotide sequence ID" value="NZ_WHOA01000223.1"/>
</dbReference>
<name>A0ABX1Y6Y0_9BACL</name>
<accession>A0ABX1Y6Y0</accession>
<dbReference type="Proteomes" id="UP000616779">
    <property type="component" value="Unassembled WGS sequence"/>
</dbReference>